<evidence type="ECO:0000256" key="11">
    <source>
        <dbReference type="ARBA" id="ARBA00022884"/>
    </source>
</evidence>
<dbReference type="FunFam" id="2.40.50.140:FF:000045">
    <property type="entry name" value="Phenylalanine--tRNA ligase beta subunit"/>
    <property type="match status" value="1"/>
</dbReference>
<feature type="domain" description="B5" evidence="19">
    <location>
        <begin position="419"/>
        <end position="492"/>
    </location>
</feature>
<dbReference type="GO" id="GO:0004826">
    <property type="term" value="F:phenylalanine-tRNA ligase activity"/>
    <property type="evidence" value="ECO:0007669"/>
    <property type="project" value="UniProtKB-UniRule"/>
</dbReference>
<comment type="caution">
    <text evidence="20">The sequence shown here is derived from an EMBL/GenBank/DDBJ whole genome shotgun (WGS) entry which is preliminary data.</text>
</comment>
<comment type="cofactor">
    <cofactor evidence="15">
        <name>Mg(2+)</name>
        <dbReference type="ChEBI" id="CHEBI:18420"/>
    </cofactor>
    <text evidence="15">Binds 2 magnesium ions per tetramer.</text>
</comment>
<dbReference type="PROSITE" id="PS51483">
    <property type="entry name" value="B5"/>
    <property type="match status" value="1"/>
</dbReference>
<keyword evidence="6 15" id="KW-0436">Ligase</keyword>
<gene>
    <name evidence="15 20" type="primary">pheT</name>
    <name evidence="20" type="ORF">H9716_07360</name>
</gene>
<keyword evidence="8 15" id="KW-0547">Nucleotide-binding</keyword>
<feature type="binding site" evidence="15">
    <location>
        <position position="480"/>
    </location>
    <ligand>
        <name>Mg(2+)</name>
        <dbReference type="ChEBI" id="CHEBI:18420"/>
        <note>shared with alpha subunit</note>
    </ligand>
</feature>
<dbReference type="PANTHER" id="PTHR10947">
    <property type="entry name" value="PHENYLALANYL-TRNA SYNTHETASE BETA CHAIN AND LEUCINE-RICH REPEAT-CONTAINING PROTEIN 47"/>
    <property type="match status" value="1"/>
</dbReference>
<keyword evidence="5 16" id="KW-0820">tRNA-binding</keyword>
<dbReference type="Pfam" id="PF03484">
    <property type="entry name" value="B5"/>
    <property type="match status" value="1"/>
</dbReference>
<keyword evidence="13 15" id="KW-0030">Aminoacyl-tRNA synthetase</keyword>
<accession>A0A9D2RLQ2</accession>
<comment type="subcellular location">
    <subcellularLocation>
        <location evidence="1 15">Cytoplasm</location>
    </subcellularLocation>
</comment>
<dbReference type="Gene3D" id="3.30.930.10">
    <property type="entry name" value="Bira Bifunctional Protein, Domain 2"/>
    <property type="match status" value="1"/>
</dbReference>
<dbReference type="Pfam" id="PF03483">
    <property type="entry name" value="B3_4"/>
    <property type="match status" value="1"/>
</dbReference>
<dbReference type="EMBL" id="DWYS01000089">
    <property type="protein sequence ID" value="HJB07671.1"/>
    <property type="molecule type" value="Genomic_DNA"/>
</dbReference>
<dbReference type="EC" id="6.1.1.20" evidence="15"/>
<dbReference type="SUPFAM" id="SSF50249">
    <property type="entry name" value="Nucleic acid-binding proteins"/>
    <property type="match status" value="1"/>
</dbReference>
<dbReference type="Gene3D" id="3.30.56.10">
    <property type="match status" value="2"/>
</dbReference>
<proteinExistence type="inferred from homology"/>
<dbReference type="Gene3D" id="3.30.70.380">
    <property type="entry name" value="Ferrodoxin-fold anticodon-binding domain"/>
    <property type="match status" value="1"/>
</dbReference>
<dbReference type="NCBIfam" id="TIGR00472">
    <property type="entry name" value="pheT_bact"/>
    <property type="match status" value="1"/>
</dbReference>
<keyword evidence="4 15" id="KW-0963">Cytoplasm</keyword>
<evidence type="ECO:0000256" key="12">
    <source>
        <dbReference type="ARBA" id="ARBA00022917"/>
    </source>
</evidence>
<dbReference type="GO" id="GO:0009328">
    <property type="term" value="C:phenylalanine-tRNA ligase complex"/>
    <property type="evidence" value="ECO:0007669"/>
    <property type="project" value="TreeGrafter"/>
</dbReference>
<feature type="binding site" evidence="15">
    <location>
        <position position="479"/>
    </location>
    <ligand>
        <name>Mg(2+)</name>
        <dbReference type="ChEBI" id="CHEBI:18420"/>
        <note>shared with alpha subunit</note>
    </ligand>
</feature>
<dbReference type="InterPro" id="IPR045864">
    <property type="entry name" value="aa-tRNA-synth_II/BPL/LPL"/>
</dbReference>
<dbReference type="GO" id="GO:0016740">
    <property type="term" value="F:transferase activity"/>
    <property type="evidence" value="ECO:0007669"/>
    <property type="project" value="UniProtKB-ARBA"/>
</dbReference>
<evidence type="ECO:0000256" key="5">
    <source>
        <dbReference type="ARBA" id="ARBA00022555"/>
    </source>
</evidence>
<evidence type="ECO:0000313" key="21">
    <source>
        <dbReference type="Proteomes" id="UP000886804"/>
    </source>
</evidence>
<dbReference type="Proteomes" id="UP000886804">
    <property type="component" value="Unassembled WGS sequence"/>
</dbReference>
<feature type="domain" description="TRNA-binding" evidence="17">
    <location>
        <begin position="40"/>
        <end position="165"/>
    </location>
</feature>
<dbReference type="InterPro" id="IPR045060">
    <property type="entry name" value="Phe-tRNA-ligase_IIc_bsu"/>
</dbReference>
<dbReference type="Gene3D" id="3.50.40.10">
    <property type="entry name" value="Phenylalanyl-trna Synthetase, Chain B, domain 3"/>
    <property type="match status" value="1"/>
</dbReference>
<dbReference type="InterPro" id="IPR009061">
    <property type="entry name" value="DNA-bd_dom_put_sf"/>
</dbReference>
<dbReference type="SUPFAM" id="SSF55681">
    <property type="entry name" value="Class II aaRS and biotin synthetases"/>
    <property type="match status" value="1"/>
</dbReference>
<evidence type="ECO:0000256" key="2">
    <source>
        <dbReference type="ARBA" id="ARBA00008653"/>
    </source>
</evidence>
<dbReference type="SUPFAM" id="SSF46955">
    <property type="entry name" value="Putative DNA-binding domain"/>
    <property type="match status" value="1"/>
</dbReference>
<evidence type="ECO:0000256" key="7">
    <source>
        <dbReference type="ARBA" id="ARBA00022723"/>
    </source>
</evidence>
<dbReference type="CDD" id="cd00769">
    <property type="entry name" value="PheRS_beta_core"/>
    <property type="match status" value="1"/>
</dbReference>
<keyword evidence="7 15" id="KW-0479">Metal-binding</keyword>
<evidence type="ECO:0000259" key="18">
    <source>
        <dbReference type="PROSITE" id="PS51447"/>
    </source>
</evidence>
<dbReference type="FunFam" id="3.50.40.10:FF:000001">
    <property type="entry name" value="Phenylalanine--tRNA ligase beta subunit"/>
    <property type="match status" value="1"/>
</dbReference>
<dbReference type="SMART" id="SM00873">
    <property type="entry name" value="B3_4"/>
    <property type="match status" value="1"/>
</dbReference>
<dbReference type="InterPro" id="IPR020825">
    <property type="entry name" value="Phe-tRNA_synthase-like_B3/B4"/>
</dbReference>
<organism evidence="20 21">
    <name type="scientific">Candidatus Enterocloster faecavium</name>
    <dbReference type="NCBI Taxonomy" id="2838560"/>
    <lineage>
        <taxon>Bacteria</taxon>
        <taxon>Bacillati</taxon>
        <taxon>Bacillota</taxon>
        <taxon>Clostridia</taxon>
        <taxon>Lachnospirales</taxon>
        <taxon>Lachnospiraceae</taxon>
        <taxon>Enterocloster</taxon>
    </lineage>
</organism>
<evidence type="ECO:0000259" key="19">
    <source>
        <dbReference type="PROSITE" id="PS51483"/>
    </source>
</evidence>
<dbReference type="Pfam" id="PF03147">
    <property type="entry name" value="FDX-ACB"/>
    <property type="match status" value="1"/>
</dbReference>
<dbReference type="InterPro" id="IPR005121">
    <property type="entry name" value="Fdx_antiC-bd"/>
</dbReference>
<reference evidence="20" key="1">
    <citation type="journal article" date="2021" name="PeerJ">
        <title>Extensive microbial diversity within the chicken gut microbiome revealed by metagenomics and culture.</title>
        <authorList>
            <person name="Gilroy R."/>
            <person name="Ravi A."/>
            <person name="Getino M."/>
            <person name="Pursley I."/>
            <person name="Horton D.L."/>
            <person name="Alikhan N.F."/>
            <person name="Baker D."/>
            <person name="Gharbi K."/>
            <person name="Hall N."/>
            <person name="Watson M."/>
            <person name="Adriaenssens E.M."/>
            <person name="Foster-Nyarko E."/>
            <person name="Jarju S."/>
            <person name="Secka A."/>
            <person name="Antonio M."/>
            <person name="Oren A."/>
            <person name="Chaudhuri R.R."/>
            <person name="La Ragione R."/>
            <person name="Hildebrand F."/>
            <person name="Pallen M.J."/>
        </authorList>
    </citation>
    <scope>NUCLEOTIDE SEQUENCE</scope>
    <source>
        <strain evidence="20">CHK188-4685</strain>
    </source>
</reference>
<dbReference type="InterPro" id="IPR002547">
    <property type="entry name" value="tRNA-bd_dom"/>
</dbReference>
<evidence type="ECO:0000256" key="14">
    <source>
        <dbReference type="ARBA" id="ARBA00049255"/>
    </source>
</evidence>
<comment type="subunit">
    <text evidence="3 15">Tetramer of two alpha and two beta subunits.</text>
</comment>
<dbReference type="HAMAP" id="MF_00283">
    <property type="entry name" value="Phe_tRNA_synth_beta1"/>
    <property type="match status" value="1"/>
</dbReference>
<evidence type="ECO:0000256" key="16">
    <source>
        <dbReference type="PROSITE-ProRule" id="PRU00209"/>
    </source>
</evidence>
<feature type="binding site" evidence="15">
    <location>
        <position position="476"/>
    </location>
    <ligand>
        <name>Mg(2+)</name>
        <dbReference type="ChEBI" id="CHEBI:18420"/>
        <note>shared with alpha subunit</note>
    </ligand>
</feature>
<reference evidence="20" key="2">
    <citation type="submission" date="2021-04" db="EMBL/GenBank/DDBJ databases">
        <authorList>
            <person name="Gilroy R."/>
        </authorList>
    </citation>
    <scope>NUCLEOTIDE SEQUENCE</scope>
    <source>
        <strain evidence="20">CHK188-4685</strain>
    </source>
</reference>
<dbReference type="Pfam" id="PF01588">
    <property type="entry name" value="tRNA_bind"/>
    <property type="match status" value="1"/>
</dbReference>
<dbReference type="GO" id="GO:0140096">
    <property type="term" value="F:catalytic activity, acting on a protein"/>
    <property type="evidence" value="ECO:0007669"/>
    <property type="project" value="UniProtKB-ARBA"/>
</dbReference>
<dbReference type="InterPro" id="IPR041616">
    <property type="entry name" value="PheRS_beta_core"/>
</dbReference>
<dbReference type="InterPro" id="IPR012340">
    <property type="entry name" value="NA-bd_OB-fold"/>
</dbReference>
<keyword evidence="11 16" id="KW-0694">RNA-binding</keyword>
<evidence type="ECO:0000256" key="8">
    <source>
        <dbReference type="ARBA" id="ARBA00022741"/>
    </source>
</evidence>
<dbReference type="GO" id="GO:0006432">
    <property type="term" value="P:phenylalanyl-tRNA aminoacylation"/>
    <property type="evidence" value="ECO:0007669"/>
    <property type="project" value="UniProtKB-UniRule"/>
</dbReference>
<dbReference type="SUPFAM" id="SSF54991">
    <property type="entry name" value="Anticodon-binding domain of PheRS"/>
    <property type="match status" value="1"/>
</dbReference>
<dbReference type="InterPro" id="IPR004532">
    <property type="entry name" value="Phe-tRNA-ligase_IIc_bsu_bact"/>
</dbReference>
<dbReference type="SMART" id="SM00874">
    <property type="entry name" value="B5"/>
    <property type="match status" value="1"/>
</dbReference>
<evidence type="ECO:0000256" key="9">
    <source>
        <dbReference type="ARBA" id="ARBA00022840"/>
    </source>
</evidence>
<dbReference type="GO" id="GO:0000049">
    <property type="term" value="F:tRNA binding"/>
    <property type="evidence" value="ECO:0007669"/>
    <property type="project" value="UniProtKB-UniRule"/>
</dbReference>
<keyword evidence="10 15" id="KW-0460">Magnesium</keyword>
<evidence type="ECO:0000256" key="1">
    <source>
        <dbReference type="ARBA" id="ARBA00004496"/>
    </source>
</evidence>
<name>A0A9D2RLQ2_9FIRM</name>
<evidence type="ECO:0000256" key="6">
    <source>
        <dbReference type="ARBA" id="ARBA00022598"/>
    </source>
</evidence>
<evidence type="ECO:0000256" key="15">
    <source>
        <dbReference type="HAMAP-Rule" id="MF_00283"/>
    </source>
</evidence>
<dbReference type="PROSITE" id="PS50886">
    <property type="entry name" value="TRBD"/>
    <property type="match status" value="1"/>
</dbReference>
<evidence type="ECO:0000256" key="10">
    <source>
        <dbReference type="ARBA" id="ARBA00022842"/>
    </source>
</evidence>
<dbReference type="Gene3D" id="2.40.50.140">
    <property type="entry name" value="Nucleic acid-binding proteins"/>
    <property type="match status" value="1"/>
</dbReference>
<comment type="similarity">
    <text evidence="2 15">Belongs to the phenylalanyl-tRNA synthetase beta subunit family. Type 1 subfamily.</text>
</comment>
<dbReference type="PROSITE" id="PS51447">
    <property type="entry name" value="FDX_ACB"/>
    <property type="match status" value="1"/>
</dbReference>
<dbReference type="InterPro" id="IPR005146">
    <property type="entry name" value="B3/B4_tRNA-bd"/>
</dbReference>
<evidence type="ECO:0000256" key="4">
    <source>
        <dbReference type="ARBA" id="ARBA00022490"/>
    </source>
</evidence>
<evidence type="ECO:0000313" key="20">
    <source>
        <dbReference type="EMBL" id="HJB07671.1"/>
    </source>
</evidence>
<dbReference type="AlphaFoldDB" id="A0A9D2RLQ2"/>
<keyword evidence="12 15" id="KW-0648">Protein biosynthesis</keyword>
<dbReference type="SUPFAM" id="SSF56037">
    <property type="entry name" value="PheT/TilS domain"/>
    <property type="match status" value="1"/>
</dbReference>
<dbReference type="GO" id="GO:0005524">
    <property type="term" value="F:ATP binding"/>
    <property type="evidence" value="ECO:0007669"/>
    <property type="project" value="UniProtKB-UniRule"/>
</dbReference>
<evidence type="ECO:0000259" key="17">
    <source>
        <dbReference type="PROSITE" id="PS50886"/>
    </source>
</evidence>
<feature type="domain" description="FDX-ACB" evidence="18">
    <location>
        <begin position="714"/>
        <end position="806"/>
    </location>
</feature>
<feature type="binding site" evidence="15">
    <location>
        <position position="470"/>
    </location>
    <ligand>
        <name>Mg(2+)</name>
        <dbReference type="ChEBI" id="CHEBI:18420"/>
        <note>shared with alpha subunit</note>
    </ligand>
</feature>
<dbReference type="GO" id="GO:0000287">
    <property type="term" value="F:magnesium ion binding"/>
    <property type="evidence" value="ECO:0007669"/>
    <property type="project" value="UniProtKB-UniRule"/>
</dbReference>
<comment type="catalytic activity">
    <reaction evidence="14 15">
        <text>tRNA(Phe) + L-phenylalanine + ATP = L-phenylalanyl-tRNA(Phe) + AMP + diphosphate + H(+)</text>
        <dbReference type="Rhea" id="RHEA:19413"/>
        <dbReference type="Rhea" id="RHEA-COMP:9668"/>
        <dbReference type="Rhea" id="RHEA-COMP:9699"/>
        <dbReference type="ChEBI" id="CHEBI:15378"/>
        <dbReference type="ChEBI" id="CHEBI:30616"/>
        <dbReference type="ChEBI" id="CHEBI:33019"/>
        <dbReference type="ChEBI" id="CHEBI:58095"/>
        <dbReference type="ChEBI" id="CHEBI:78442"/>
        <dbReference type="ChEBI" id="CHEBI:78531"/>
        <dbReference type="ChEBI" id="CHEBI:456215"/>
        <dbReference type="EC" id="6.1.1.20"/>
    </reaction>
</comment>
<dbReference type="FunFam" id="3.30.70.380:FF:000001">
    <property type="entry name" value="Phenylalanine--tRNA ligase beta subunit"/>
    <property type="match status" value="1"/>
</dbReference>
<dbReference type="PANTHER" id="PTHR10947:SF0">
    <property type="entry name" value="PHENYLALANINE--TRNA LIGASE BETA SUBUNIT"/>
    <property type="match status" value="1"/>
</dbReference>
<dbReference type="InterPro" id="IPR005147">
    <property type="entry name" value="tRNA_synthase_B5-dom"/>
</dbReference>
<sequence>MNTALSWIKAYVPELDVTAQEYTDAMTLTGTKVEGYECLDKNLEKIVVGQIKSIEKHPDADKLIICQVDIGEQEPIQIVTGAPNVKVGDKVPVVLDGGKVAGGHDGGPLPEDGIRIKTGKLRGVESHGMMCSIEELGSSRDMYPLAPESGIYILPEDTPVGADAVEVLGLHDVVFEYEITSNRVDCYSVLGIAREAAATFRKPFCPPVVTATGNDEDIHDYLKVRVENTQLCPRYCARMVKNIKLAPSPEWLQRRLAASGIRPINNLVDITNYIMEEYGQPMHAFDYDTLAGHEIVVKCAKDGDVFQTLDGQERKLDHTVLMINDGEKEVGIAGIMGGENSKITDSVKSMVFECACFDGTNIRLSAKKVGLRTDASGKYEKGLDPNTAEEAINRACQLVEELGAGEVVGGMIDIYPEKRVEKRIPFDPEKVNRLLGTQISKEEMLGYFEKLELGYDPETSEVIAPTWRQDLERPADLAEEVARFFGYDKIPTTLPSGEATTGKISYEMRIENVARETAEFCGFSQGMTYSFESPRVFDKLLIPEDSPLRQAVEISNPLGEDFSIMRTLPLNGILTSLATNYNRRNKDVSLYEMAKVYLPKALPLTELPDERVQFTLGTYGQGDFFTMKGVVEEFFDRVGMNEKIHYNPQCDRPYLHPGRMADIVYKDTVIGYLGELHPQVAENYKIGERVCVAVIDLPAVIPFTTFDRKYTGIAKFPAVTRDLSMVVPKEILVGQIEDMIAQRGGKILESYHLFDIYEGAQVLAGHKSVAYSLTFRAADHTLEEKEITAVMNKILNGLKSMGIELRA</sequence>
<dbReference type="SMART" id="SM00896">
    <property type="entry name" value="FDX-ACB"/>
    <property type="match status" value="1"/>
</dbReference>
<keyword evidence="9 15" id="KW-0067">ATP-binding</keyword>
<dbReference type="CDD" id="cd02796">
    <property type="entry name" value="tRNA_bind_bactPheRS"/>
    <property type="match status" value="1"/>
</dbReference>
<dbReference type="InterPro" id="IPR033714">
    <property type="entry name" value="tRNA_bind_bactPheRS"/>
</dbReference>
<protein>
    <recommendedName>
        <fullName evidence="15">Phenylalanine--tRNA ligase beta subunit</fullName>
        <ecNumber evidence="15">6.1.1.20</ecNumber>
    </recommendedName>
    <alternativeName>
        <fullName evidence="15">Phenylalanyl-tRNA synthetase beta subunit</fullName>
        <shortName evidence="15">PheRS</shortName>
    </alternativeName>
</protein>
<dbReference type="Pfam" id="PF17759">
    <property type="entry name" value="tRNA_synthFbeta"/>
    <property type="match status" value="1"/>
</dbReference>
<dbReference type="InterPro" id="IPR036690">
    <property type="entry name" value="Fdx_antiC-bd_sf"/>
</dbReference>
<evidence type="ECO:0000256" key="13">
    <source>
        <dbReference type="ARBA" id="ARBA00023146"/>
    </source>
</evidence>
<evidence type="ECO:0000256" key="3">
    <source>
        <dbReference type="ARBA" id="ARBA00011209"/>
    </source>
</evidence>